<accession>A0AAV5AY17</accession>
<feature type="binding site" evidence="10">
    <location>
        <begin position="98"/>
        <end position="104"/>
    </location>
    <ligand>
        <name>ATP</name>
        <dbReference type="ChEBI" id="CHEBI:30616"/>
    </ligand>
</feature>
<evidence type="ECO:0000313" key="16">
    <source>
        <dbReference type="EMBL" id="GJM53423.1"/>
    </source>
</evidence>
<dbReference type="InterPro" id="IPR051046">
    <property type="entry name" value="MurCDEF_CellWall_CoF430Synth"/>
</dbReference>
<evidence type="ECO:0000256" key="8">
    <source>
        <dbReference type="ARBA" id="ARBA00023306"/>
    </source>
</evidence>
<protein>
    <recommendedName>
        <fullName evidence="10 11">UDP-N-acetylmuramoyl-tripeptide--D-alanyl-D-alanine ligase</fullName>
        <ecNumber evidence="10 11">6.3.2.10</ecNumber>
    </recommendedName>
    <alternativeName>
        <fullName evidence="10">D-alanyl-D-alanine-adding enzyme</fullName>
    </alternativeName>
</protein>
<dbReference type="GO" id="GO:0005524">
    <property type="term" value="F:ATP binding"/>
    <property type="evidence" value="ECO:0007669"/>
    <property type="project" value="UniProtKB-UniRule"/>
</dbReference>
<sequence length="429" mass="48300">MSIESIYSKFQECNFSVSTDTRKNVQDSLFFCLNGENFDGNTFAQKAFDNGAKYIIIDNPAYQSVKNTILVDNSLETLQKLANFHRKKLATPIIAITGSNGKTTSKELIFSVLNQSFHTIATLGNLNNHIGVPLTLLSIKPSTEIAIVEMGANHPNEIAFLCQIAEPDFGYITNFGKAHLEGFLSIEGVIKAKCELYEYLMAHQKTIFFNQDNLIQAEKLQNYPSIFSFSVKNNNSANIIAQIVQSFPFVSIKTENTTIHSHLTGVYNADNIAAAICVGRYFKISYEAIKKGIENYIPSNSRSQIIEKANGNKLLLDAYNANPSSMQVAIDNFKQIEYPNKIVILGDMKELGTESHFEHQQIVTYLENNVWNEVLLVGENFGNTSNNYKHFKSTDDVLSYLEKQHYTDTFFLIKGSRAMKLEQIVAYFE</sequence>
<evidence type="ECO:0000259" key="14">
    <source>
        <dbReference type="Pfam" id="PF08245"/>
    </source>
</evidence>
<keyword evidence="9 10" id="KW-0961">Cell wall biogenesis/degradation</keyword>
<keyword evidence="18" id="KW-1185">Reference proteome</keyword>
<comment type="similarity">
    <text evidence="10">Belongs to the MurCDEF family. MurF subfamily.</text>
</comment>
<dbReference type="Pfam" id="PF01225">
    <property type="entry name" value="Mur_ligase"/>
    <property type="match status" value="1"/>
</dbReference>
<keyword evidence="7 10" id="KW-0573">Peptidoglycan synthesis</keyword>
<dbReference type="InterPro" id="IPR036615">
    <property type="entry name" value="Mur_ligase_C_dom_sf"/>
</dbReference>
<evidence type="ECO:0000256" key="6">
    <source>
        <dbReference type="ARBA" id="ARBA00022960"/>
    </source>
</evidence>
<comment type="catalytic activity">
    <reaction evidence="10 11">
        <text>D-alanyl-D-alanine + UDP-N-acetyl-alpha-D-muramoyl-L-alanyl-gamma-D-glutamyl-meso-2,6-diaminopimelate + ATP = UDP-N-acetyl-alpha-D-muramoyl-L-alanyl-gamma-D-glutamyl-meso-2,6-diaminopimeloyl-D-alanyl-D-alanine + ADP + phosphate + H(+)</text>
        <dbReference type="Rhea" id="RHEA:28374"/>
        <dbReference type="ChEBI" id="CHEBI:15378"/>
        <dbReference type="ChEBI" id="CHEBI:30616"/>
        <dbReference type="ChEBI" id="CHEBI:43474"/>
        <dbReference type="ChEBI" id="CHEBI:57822"/>
        <dbReference type="ChEBI" id="CHEBI:61386"/>
        <dbReference type="ChEBI" id="CHEBI:83905"/>
        <dbReference type="ChEBI" id="CHEBI:456216"/>
        <dbReference type="EC" id="6.3.2.10"/>
    </reaction>
</comment>
<dbReference type="InterPro" id="IPR005863">
    <property type="entry name" value="UDP-N-AcMur_synth"/>
</dbReference>
<dbReference type="Pfam" id="PF08245">
    <property type="entry name" value="Mur_ligase_M"/>
    <property type="match status" value="1"/>
</dbReference>
<evidence type="ECO:0000313" key="18">
    <source>
        <dbReference type="Proteomes" id="UP001208692"/>
    </source>
</evidence>
<dbReference type="NCBIfam" id="TIGR01143">
    <property type="entry name" value="murF"/>
    <property type="match status" value="1"/>
</dbReference>
<keyword evidence="5 10" id="KW-0067">ATP-binding</keyword>
<evidence type="ECO:0000256" key="4">
    <source>
        <dbReference type="ARBA" id="ARBA00022741"/>
    </source>
</evidence>
<proteinExistence type="inferred from homology"/>
<keyword evidence="8 10" id="KW-0131">Cell cycle</keyword>
<feature type="domain" description="Mur ligase C-terminal" evidence="13">
    <location>
        <begin position="302"/>
        <end position="399"/>
    </location>
</feature>
<dbReference type="SUPFAM" id="SSF63418">
    <property type="entry name" value="MurE/MurF N-terminal domain"/>
    <property type="match status" value="1"/>
</dbReference>
<keyword evidence="1 10" id="KW-0963">Cytoplasm</keyword>
<dbReference type="InterPro" id="IPR035911">
    <property type="entry name" value="MurE/MurF_N"/>
</dbReference>
<comment type="subcellular location">
    <subcellularLocation>
        <location evidence="10 11">Cytoplasm</location>
    </subcellularLocation>
</comment>
<dbReference type="InterPro" id="IPR013221">
    <property type="entry name" value="Mur_ligase_cen"/>
</dbReference>
<evidence type="ECO:0000256" key="11">
    <source>
        <dbReference type="RuleBase" id="RU004136"/>
    </source>
</evidence>
<dbReference type="SUPFAM" id="SSF53244">
    <property type="entry name" value="MurD-like peptide ligases, peptide-binding domain"/>
    <property type="match status" value="1"/>
</dbReference>
<dbReference type="GO" id="GO:0071555">
    <property type="term" value="P:cell wall organization"/>
    <property type="evidence" value="ECO:0007669"/>
    <property type="project" value="UniProtKB-KW"/>
</dbReference>
<dbReference type="Gene3D" id="3.90.190.20">
    <property type="entry name" value="Mur ligase, C-terminal domain"/>
    <property type="match status" value="1"/>
</dbReference>
<keyword evidence="6 10" id="KW-0133">Cell shape</keyword>
<dbReference type="InterPro" id="IPR000713">
    <property type="entry name" value="Mur_ligase_N"/>
</dbReference>
<keyword evidence="2 10" id="KW-0436">Ligase</keyword>
<comment type="function">
    <text evidence="10 11">Involved in cell wall formation. Catalyzes the final step in the synthesis of UDP-N-acetylmuramoyl-pentapeptide, the precursor of murein.</text>
</comment>
<comment type="caution">
    <text evidence="15">The sequence shown here is derived from an EMBL/GenBank/DDBJ whole genome shotgun (WGS) entry which is preliminary data.</text>
</comment>
<dbReference type="Proteomes" id="UP001208692">
    <property type="component" value="Unassembled WGS sequence"/>
</dbReference>
<dbReference type="Gene3D" id="3.40.1390.10">
    <property type="entry name" value="MurE/MurF, N-terminal domain"/>
    <property type="match status" value="1"/>
</dbReference>
<evidence type="ECO:0000313" key="17">
    <source>
        <dbReference type="Proteomes" id="UP001207736"/>
    </source>
</evidence>
<keyword evidence="4 10" id="KW-0547">Nucleotide-binding</keyword>
<dbReference type="GO" id="GO:0009252">
    <property type="term" value="P:peptidoglycan biosynthetic process"/>
    <property type="evidence" value="ECO:0007669"/>
    <property type="project" value="UniProtKB-UniRule"/>
</dbReference>
<reference evidence="15 18" key="1">
    <citation type="submission" date="2021-11" db="EMBL/GenBank/DDBJ databases">
        <title>Draft genome sequence of Capnocytophaga sp. strain KC07075 isolated from cat oral cavity.</title>
        <authorList>
            <person name="Suzuki M."/>
            <person name="Imaoka K."/>
            <person name="Kimura M."/>
            <person name="Morikawa S."/>
            <person name="Maeda K."/>
        </authorList>
    </citation>
    <scope>NUCLEOTIDE SEQUENCE</scope>
    <source>
        <strain evidence="15">KC07075</strain>
        <strain evidence="16 18">KC07079</strain>
    </source>
</reference>
<dbReference type="GO" id="GO:0051301">
    <property type="term" value="P:cell division"/>
    <property type="evidence" value="ECO:0007669"/>
    <property type="project" value="UniProtKB-KW"/>
</dbReference>
<dbReference type="RefSeq" id="WP_264845359.1">
    <property type="nucleotide sequence ID" value="NZ_BPMA01000009.1"/>
</dbReference>
<dbReference type="GO" id="GO:0008360">
    <property type="term" value="P:regulation of cell shape"/>
    <property type="evidence" value="ECO:0007669"/>
    <property type="project" value="UniProtKB-KW"/>
</dbReference>
<feature type="domain" description="Mur ligase central" evidence="14">
    <location>
        <begin position="96"/>
        <end position="278"/>
    </location>
</feature>
<feature type="domain" description="Mur ligase N-terminal catalytic" evidence="12">
    <location>
        <begin position="17"/>
        <end position="83"/>
    </location>
</feature>
<evidence type="ECO:0000256" key="2">
    <source>
        <dbReference type="ARBA" id="ARBA00022598"/>
    </source>
</evidence>
<dbReference type="Proteomes" id="UP001207736">
    <property type="component" value="Unassembled WGS sequence"/>
</dbReference>
<dbReference type="Pfam" id="PF02875">
    <property type="entry name" value="Mur_ligase_C"/>
    <property type="match status" value="1"/>
</dbReference>
<evidence type="ECO:0000313" key="15">
    <source>
        <dbReference type="EMBL" id="GJM51519.1"/>
    </source>
</evidence>
<evidence type="ECO:0000256" key="3">
    <source>
        <dbReference type="ARBA" id="ARBA00022618"/>
    </source>
</evidence>
<dbReference type="AlphaFoldDB" id="A0AAV5AY17"/>
<organism evidence="15 17">
    <name type="scientific">Capnocytophaga catalasegens</name>
    <dbReference type="NCBI Taxonomy" id="1004260"/>
    <lineage>
        <taxon>Bacteria</taxon>
        <taxon>Pseudomonadati</taxon>
        <taxon>Bacteroidota</taxon>
        <taxon>Flavobacteriia</taxon>
        <taxon>Flavobacteriales</taxon>
        <taxon>Flavobacteriaceae</taxon>
        <taxon>Capnocytophaga</taxon>
    </lineage>
</organism>
<dbReference type="EMBL" id="BQKB01000039">
    <property type="protein sequence ID" value="GJM53423.1"/>
    <property type="molecule type" value="Genomic_DNA"/>
</dbReference>
<dbReference type="PANTHER" id="PTHR43024:SF1">
    <property type="entry name" value="UDP-N-ACETYLMURAMOYL-TRIPEPTIDE--D-ALANYL-D-ALANINE LIGASE"/>
    <property type="match status" value="1"/>
</dbReference>
<keyword evidence="3 10" id="KW-0132">Cell division</keyword>
<dbReference type="EC" id="6.3.2.10" evidence="10 11"/>
<evidence type="ECO:0000256" key="7">
    <source>
        <dbReference type="ARBA" id="ARBA00022984"/>
    </source>
</evidence>
<evidence type="ECO:0000256" key="9">
    <source>
        <dbReference type="ARBA" id="ARBA00023316"/>
    </source>
</evidence>
<dbReference type="InterPro" id="IPR036565">
    <property type="entry name" value="Mur-like_cat_sf"/>
</dbReference>
<dbReference type="InterPro" id="IPR004101">
    <property type="entry name" value="Mur_ligase_C"/>
</dbReference>
<evidence type="ECO:0000259" key="13">
    <source>
        <dbReference type="Pfam" id="PF02875"/>
    </source>
</evidence>
<evidence type="ECO:0000256" key="10">
    <source>
        <dbReference type="HAMAP-Rule" id="MF_02019"/>
    </source>
</evidence>
<gene>
    <name evidence="10 15" type="primary">murF</name>
    <name evidence="15" type="ORF">RCZ15_24920</name>
    <name evidence="16" type="ORF">RCZ16_17400</name>
</gene>
<comment type="pathway">
    <text evidence="10 11">Cell wall biogenesis; peptidoglycan biosynthesis.</text>
</comment>
<dbReference type="Gene3D" id="3.40.1190.10">
    <property type="entry name" value="Mur-like, catalytic domain"/>
    <property type="match status" value="1"/>
</dbReference>
<dbReference type="HAMAP" id="MF_02019">
    <property type="entry name" value="MurF"/>
    <property type="match status" value="1"/>
</dbReference>
<dbReference type="SUPFAM" id="SSF53623">
    <property type="entry name" value="MurD-like peptide ligases, catalytic domain"/>
    <property type="match status" value="1"/>
</dbReference>
<dbReference type="GO" id="GO:0005737">
    <property type="term" value="C:cytoplasm"/>
    <property type="evidence" value="ECO:0007669"/>
    <property type="project" value="UniProtKB-SubCell"/>
</dbReference>
<dbReference type="PANTHER" id="PTHR43024">
    <property type="entry name" value="UDP-N-ACETYLMURAMOYL-TRIPEPTIDE--D-ALANYL-D-ALANINE LIGASE"/>
    <property type="match status" value="1"/>
</dbReference>
<evidence type="ECO:0000256" key="5">
    <source>
        <dbReference type="ARBA" id="ARBA00022840"/>
    </source>
</evidence>
<dbReference type="EMBL" id="BQKA01000059">
    <property type="protein sequence ID" value="GJM51519.1"/>
    <property type="molecule type" value="Genomic_DNA"/>
</dbReference>
<name>A0AAV5AY17_9FLAO</name>
<dbReference type="GO" id="GO:0047480">
    <property type="term" value="F:UDP-N-acetylmuramoyl-tripeptide-D-alanyl-D-alanine ligase activity"/>
    <property type="evidence" value="ECO:0007669"/>
    <property type="project" value="UniProtKB-UniRule"/>
</dbReference>
<evidence type="ECO:0000256" key="1">
    <source>
        <dbReference type="ARBA" id="ARBA00022490"/>
    </source>
</evidence>
<evidence type="ECO:0000259" key="12">
    <source>
        <dbReference type="Pfam" id="PF01225"/>
    </source>
</evidence>